<evidence type="ECO:0000313" key="2">
    <source>
        <dbReference type="Proteomes" id="UP000011271"/>
    </source>
</evidence>
<dbReference type="Proteomes" id="UP000011271">
    <property type="component" value="Segment"/>
</dbReference>
<name>D4QF71_APBV1</name>
<sequence length="123" mass="14151">MLSHKYTAEELIQRALYLVLCQKSEVIDLYVDLAVKTRSTTIARVIINYLREAGFVETVGYCKNKDLTKCPHLELRATETGRVWWCIRVDPSIHKMNNKPCNKDCLAYLLRNKPEALKTPLGP</sequence>
<reference evidence="1 2" key="1">
    <citation type="journal article" date="2010" name="Virology">
        <title>Diversity of viruses of the hyperthermophilic archaeal genus Aeropyrum, and isolation of the Aeropyrum pernix bacilliform virus 1, APBV1, the first representative of the family Clavaviridae.</title>
        <authorList>
            <person name="Mochizuki T."/>
            <person name="Yoshida T."/>
            <person name="Tanaka R."/>
            <person name="Forterre P."/>
            <person name="Sako Y."/>
            <person name="Prangishvili D."/>
        </authorList>
    </citation>
    <scope>NUCLEOTIDE SEQUENCE [LARGE SCALE GENOMIC DNA]</scope>
    <source>
        <strain evidence="2">Isolate -/Japan/Tanaka/2005</strain>
    </source>
</reference>
<organism evidence="1 2">
    <name type="scientific">Aeropyrum pernix bacilliform virus 1 (isolate -/Japan/Tanaka/2005)</name>
    <name type="common">APBV1</name>
    <dbReference type="NCBI Taxonomy" id="1289471"/>
    <lineage>
        <taxon>Viruses</taxon>
        <taxon>Viruses incertae sedis</taxon>
        <taxon>Clavaviridae</taxon>
        <taxon>Clavavirus</taxon>
        <taxon>Clavavirus yamagawaense</taxon>
    </lineage>
</organism>
<evidence type="ECO:0000313" key="1">
    <source>
        <dbReference type="EMBL" id="BAJ06115.1"/>
    </source>
</evidence>
<protein>
    <submittedName>
        <fullName evidence="1">Uncharacterized protein</fullName>
    </submittedName>
</protein>
<dbReference type="EMBL" id="AB537968">
    <property type="protein sequence ID" value="BAJ06115.1"/>
    <property type="molecule type" value="Genomic_DNA"/>
</dbReference>
<proteinExistence type="predicted"/>
<organismHost>
    <name type="scientific">Aeropyrum pernix</name>
    <dbReference type="NCBI Taxonomy" id="56636"/>
</organismHost>
<keyword evidence="2" id="KW-1185">Reference proteome</keyword>
<accession>D4QF71</accession>